<dbReference type="PANTHER" id="PTHR12358:SF106">
    <property type="entry name" value="LIPID KINASE YEGS"/>
    <property type="match status" value="1"/>
</dbReference>
<keyword evidence="3" id="KW-0444">Lipid biosynthesis</keyword>
<evidence type="ECO:0000256" key="5">
    <source>
        <dbReference type="ARBA" id="ARBA00022723"/>
    </source>
</evidence>
<evidence type="ECO:0000256" key="4">
    <source>
        <dbReference type="ARBA" id="ARBA00022679"/>
    </source>
</evidence>
<dbReference type="GO" id="GO:0008654">
    <property type="term" value="P:phospholipid biosynthetic process"/>
    <property type="evidence" value="ECO:0007669"/>
    <property type="project" value="UniProtKB-KW"/>
</dbReference>
<dbReference type="InterPro" id="IPR005218">
    <property type="entry name" value="Diacylglycerol/lipid_kinase"/>
</dbReference>
<organism evidence="14 15">
    <name type="scientific">Carnobacterium iners</name>
    <dbReference type="NCBI Taxonomy" id="1073423"/>
    <lineage>
        <taxon>Bacteria</taxon>
        <taxon>Bacillati</taxon>
        <taxon>Bacillota</taxon>
        <taxon>Bacilli</taxon>
        <taxon>Lactobacillales</taxon>
        <taxon>Carnobacteriaceae</taxon>
        <taxon>Carnobacterium</taxon>
    </lineage>
</organism>
<dbReference type="PANTHER" id="PTHR12358">
    <property type="entry name" value="SPHINGOSINE KINASE"/>
    <property type="match status" value="1"/>
</dbReference>
<evidence type="ECO:0000256" key="2">
    <source>
        <dbReference type="ARBA" id="ARBA00005983"/>
    </source>
</evidence>
<evidence type="ECO:0000256" key="1">
    <source>
        <dbReference type="ARBA" id="ARBA00001946"/>
    </source>
</evidence>
<evidence type="ECO:0000256" key="6">
    <source>
        <dbReference type="ARBA" id="ARBA00022741"/>
    </source>
</evidence>
<keyword evidence="12" id="KW-1208">Phospholipid metabolism</keyword>
<comment type="cofactor">
    <cofactor evidence="1">
        <name>Mg(2+)</name>
        <dbReference type="ChEBI" id="CHEBI:18420"/>
    </cofactor>
</comment>
<gene>
    <name evidence="14" type="ORF">SAMN04488700_1748</name>
</gene>
<sequence>MKAMIVVNPSSGSAEAKEYVSQLKTRLEEKFDEIAIRETEKAGDALKFSAQASKEKFEAVFLMGGDGTVNEGINGIAKQDYQPDVGIIPLGTVNNFARVLGMSMKPEEAISQLDLNHKKNVDIGKVNDQFFVSTVSIGSIPETVQHVDEESKEKFGSLAYFLEGVKALNNDETSTYQMTLDGQDFEEEYSMVLVGLSSFVFGIETVFSLAKMDDGYFNMLCLKETTVTEKIKLIPELLNEDENYSDKLSVKRFKSADLKTKNDKKFNTTVDGDKGPAFPVHFEIYPQFLTLFVPND</sequence>
<dbReference type="InterPro" id="IPR045540">
    <property type="entry name" value="YegS/DAGK_C"/>
</dbReference>
<dbReference type="GO" id="GO:0005886">
    <property type="term" value="C:plasma membrane"/>
    <property type="evidence" value="ECO:0007669"/>
    <property type="project" value="TreeGrafter"/>
</dbReference>
<dbReference type="NCBIfam" id="TIGR00147">
    <property type="entry name" value="YegS/Rv2252/BmrU family lipid kinase"/>
    <property type="match status" value="1"/>
</dbReference>
<name>A0A1X7NBM3_9LACT</name>
<evidence type="ECO:0000256" key="10">
    <source>
        <dbReference type="ARBA" id="ARBA00023098"/>
    </source>
</evidence>
<dbReference type="Proteomes" id="UP000193435">
    <property type="component" value="Unassembled WGS sequence"/>
</dbReference>
<keyword evidence="7 14" id="KW-0418">Kinase</keyword>
<keyword evidence="9" id="KW-0460">Magnesium</keyword>
<evidence type="ECO:0000313" key="14">
    <source>
        <dbReference type="EMBL" id="SMH34988.1"/>
    </source>
</evidence>
<feature type="domain" description="DAGKc" evidence="13">
    <location>
        <begin position="1"/>
        <end position="130"/>
    </location>
</feature>
<comment type="similarity">
    <text evidence="2">Belongs to the diacylglycerol/lipid kinase family.</text>
</comment>
<dbReference type="SUPFAM" id="SSF111331">
    <property type="entry name" value="NAD kinase/diacylglycerol kinase-like"/>
    <property type="match status" value="1"/>
</dbReference>
<evidence type="ECO:0000259" key="13">
    <source>
        <dbReference type="PROSITE" id="PS50146"/>
    </source>
</evidence>
<dbReference type="InterPro" id="IPR050187">
    <property type="entry name" value="Lipid_Phosphate_FormReg"/>
</dbReference>
<evidence type="ECO:0000256" key="3">
    <source>
        <dbReference type="ARBA" id="ARBA00022516"/>
    </source>
</evidence>
<keyword evidence="15" id="KW-1185">Reference proteome</keyword>
<dbReference type="Gene3D" id="3.40.50.10330">
    <property type="entry name" value="Probable inorganic polyphosphate/atp-NAD kinase, domain 1"/>
    <property type="match status" value="1"/>
</dbReference>
<dbReference type="AlphaFoldDB" id="A0A1X7NBM3"/>
<proteinExistence type="inferred from homology"/>
<evidence type="ECO:0000313" key="15">
    <source>
        <dbReference type="Proteomes" id="UP000193435"/>
    </source>
</evidence>
<dbReference type="RefSeq" id="WP_085559862.1">
    <property type="nucleotide sequence ID" value="NZ_FOAH01000027.1"/>
</dbReference>
<reference evidence="14 15" key="1">
    <citation type="submission" date="2017-04" db="EMBL/GenBank/DDBJ databases">
        <authorList>
            <person name="Afonso C.L."/>
            <person name="Miller P.J."/>
            <person name="Scott M.A."/>
            <person name="Spackman E."/>
            <person name="Goraichik I."/>
            <person name="Dimitrov K.M."/>
            <person name="Suarez D.L."/>
            <person name="Swayne D.E."/>
        </authorList>
    </citation>
    <scope>NUCLEOTIDE SEQUENCE [LARGE SCALE GENOMIC DNA]</scope>
    <source>
        <strain evidence="14 15">LMG26642</strain>
    </source>
</reference>
<dbReference type="SMART" id="SM00046">
    <property type="entry name" value="DAGKc"/>
    <property type="match status" value="1"/>
</dbReference>
<keyword evidence="8" id="KW-0067">ATP-binding</keyword>
<evidence type="ECO:0000256" key="11">
    <source>
        <dbReference type="ARBA" id="ARBA00023209"/>
    </source>
</evidence>
<protein>
    <submittedName>
        <fullName evidence="14">Lipid kinase, YegS/Rv2252/BmrU family</fullName>
    </submittedName>
</protein>
<keyword evidence="10" id="KW-0443">Lipid metabolism</keyword>
<evidence type="ECO:0000256" key="8">
    <source>
        <dbReference type="ARBA" id="ARBA00022840"/>
    </source>
</evidence>
<dbReference type="GO" id="GO:0004143">
    <property type="term" value="F:ATP-dependent diacylglycerol kinase activity"/>
    <property type="evidence" value="ECO:0007669"/>
    <property type="project" value="TreeGrafter"/>
</dbReference>
<keyword evidence="4" id="KW-0808">Transferase</keyword>
<dbReference type="Pfam" id="PF19279">
    <property type="entry name" value="YegS_C"/>
    <property type="match status" value="1"/>
</dbReference>
<dbReference type="InterPro" id="IPR001206">
    <property type="entry name" value="Diacylglycerol_kinase_cat_dom"/>
</dbReference>
<dbReference type="Gene3D" id="2.60.200.40">
    <property type="match status" value="1"/>
</dbReference>
<evidence type="ECO:0000256" key="9">
    <source>
        <dbReference type="ARBA" id="ARBA00022842"/>
    </source>
</evidence>
<dbReference type="GO" id="GO:0005524">
    <property type="term" value="F:ATP binding"/>
    <property type="evidence" value="ECO:0007669"/>
    <property type="project" value="UniProtKB-KW"/>
</dbReference>
<dbReference type="GO" id="GO:0046872">
    <property type="term" value="F:metal ion binding"/>
    <property type="evidence" value="ECO:0007669"/>
    <property type="project" value="UniProtKB-KW"/>
</dbReference>
<evidence type="ECO:0000256" key="12">
    <source>
        <dbReference type="ARBA" id="ARBA00023264"/>
    </source>
</evidence>
<keyword evidence="11" id="KW-0594">Phospholipid biosynthesis</keyword>
<dbReference type="InterPro" id="IPR017438">
    <property type="entry name" value="ATP-NAD_kinase_N"/>
</dbReference>
<dbReference type="InterPro" id="IPR016064">
    <property type="entry name" value="NAD/diacylglycerol_kinase_sf"/>
</dbReference>
<dbReference type="PROSITE" id="PS50146">
    <property type="entry name" value="DAGK"/>
    <property type="match status" value="1"/>
</dbReference>
<keyword evidence="5" id="KW-0479">Metal-binding</keyword>
<dbReference type="STRING" id="1073423.SAMN04488700_1748"/>
<keyword evidence="6" id="KW-0547">Nucleotide-binding</keyword>
<dbReference type="EMBL" id="FXBJ01000002">
    <property type="protein sequence ID" value="SMH34988.1"/>
    <property type="molecule type" value="Genomic_DNA"/>
</dbReference>
<dbReference type="Pfam" id="PF00781">
    <property type="entry name" value="DAGK_cat"/>
    <property type="match status" value="1"/>
</dbReference>
<evidence type="ECO:0000256" key="7">
    <source>
        <dbReference type="ARBA" id="ARBA00022777"/>
    </source>
</evidence>
<accession>A0A1X7NBM3</accession>